<keyword evidence="1" id="KW-0472">Membrane</keyword>
<dbReference type="STRING" id="519472.BHY08_00860"/>
<gene>
    <name evidence="2" type="ORF">BHY08_00860</name>
</gene>
<feature type="transmembrane region" description="Helical" evidence="1">
    <location>
        <begin position="47"/>
        <end position="65"/>
    </location>
</feature>
<dbReference type="Proteomes" id="UP000191200">
    <property type="component" value="Chromosome"/>
</dbReference>
<feature type="transmembrane region" description="Helical" evidence="1">
    <location>
        <begin position="6"/>
        <end position="27"/>
    </location>
</feature>
<dbReference type="AlphaFoldDB" id="A0A1J0A3I5"/>
<keyword evidence="3" id="KW-1185">Reference proteome</keyword>
<organism evidence="2 3">
    <name type="scientific">Vagococcus teuberi</name>
    <dbReference type="NCBI Taxonomy" id="519472"/>
    <lineage>
        <taxon>Bacteria</taxon>
        <taxon>Bacillati</taxon>
        <taxon>Bacillota</taxon>
        <taxon>Bacilli</taxon>
        <taxon>Lactobacillales</taxon>
        <taxon>Enterococcaceae</taxon>
        <taxon>Vagococcus</taxon>
    </lineage>
</organism>
<evidence type="ECO:0000256" key="1">
    <source>
        <dbReference type="SAM" id="Phobius"/>
    </source>
</evidence>
<proteinExistence type="predicted"/>
<evidence type="ECO:0000313" key="3">
    <source>
        <dbReference type="Proteomes" id="UP000191200"/>
    </source>
</evidence>
<dbReference type="KEGG" id="vte:BHY08_00860"/>
<accession>A0A1J0A3I5</accession>
<sequence>MNANYVNNPLVILGVFIFLIGVFLFVFGRKWFLFRLLLGDISMISQMFYGTILSIIGLILLYMSGRFN</sequence>
<keyword evidence="1" id="KW-1133">Transmembrane helix</keyword>
<dbReference type="EMBL" id="CP017267">
    <property type="protein sequence ID" value="APB30500.1"/>
    <property type="molecule type" value="Genomic_DNA"/>
</dbReference>
<evidence type="ECO:0000313" key="2">
    <source>
        <dbReference type="EMBL" id="APB30500.1"/>
    </source>
</evidence>
<name>A0A1J0A3I5_9ENTE</name>
<keyword evidence="1" id="KW-0812">Transmembrane</keyword>
<reference evidence="2 3" key="1">
    <citation type="submission" date="2016-09" db="EMBL/GenBank/DDBJ databases">
        <title>Vagococcus teuberi sp. nov., isolated from the Malian artisanal sour milk fene.</title>
        <authorList>
            <person name="Wullschleger S."/>
            <person name="Seifert C."/>
            <person name="Baumgartner S."/>
            <person name="Lacroix C."/>
            <person name="Bonfoh B."/>
            <person name="Stevens M.J."/>
            <person name="Meile L."/>
        </authorList>
    </citation>
    <scope>NUCLEOTIDE SEQUENCE [LARGE SCALE GENOMIC DNA]</scope>
    <source>
        <strain evidence="2 3">DSM 21459</strain>
    </source>
</reference>
<protein>
    <submittedName>
        <fullName evidence="2">Uncharacterized protein</fullName>
    </submittedName>
</protein>